<feature type="domain" description="MacB-like periplasmic core" evidence="9">
    <location>
        <begin position="23"/>
        <end position="252"/>
    </location>
</feature>
<evidence type="ECO:0000256" key="2">
    <source>
        <dbReference type="ARBA" id="ARBA00022475"/>
    </source>
</evidence>
<evidence type="ECO:0000256" key="7">
    <source>
        <dbReference type="SAM" id="Phobius"/>
    </source>
</evidence>
<keyword evidence="3 7" id="KW-0812">Transmembrane</keyword>
<gene>
    <name evidence="10" type="ORF">QWI16_04375</name>
</gene>
<evidence type="ECO:0000256" key="6">
    <source>
        <dbReference type="ARBA" id="ARBA00038076"/>
    </source>
</evidence>
<dbReference type="RefSeq" id="WP_302711894.1">
    <property type="nucleotide sequence ID" value="NZ_JAULRT010000035.1"/>
</dbReference>
<evidence type="ECO:0000259" key="8">
    <source>
        <dbReference type="Pfam" id="PF02687"/>
    </source>
</evidence>
<dbReference type="InterPro" id="IPR025857">
    <property type="entry name" value="MacB_PCD"/>
</dbReference>
<evidence type="ECO:0000256" key="4">
    <source>
        <dbReference type="ARBA" id="ARBA00022989"/>
    </source>
</evidence>
<dbReference type="PANTHER" id="PTHR30572:SF4">
    <property type="entry name" value="ABC TRANSPORTER PERMEASE YTRF"/>
    <property type="match status" value="1"/>
</dbReference>
<dbReference type="Pfam" id="PF02687">
    <property type="entry name" value="FtsX"/>
    <property type="match status" value="1"/>
</dbReference>
<protein>
    <submittedName>
        <fullName evidence="10">ABC transporter permease</fullName>
    </submittedName>
</protein>
<keyword evidence="11" id="KW-1185">Reference proteome</keyword>
<dbReference type="InterPro" id="IPR050250">
    <property type="entry name" value="Macrolide_Exporter_MacB"/>
</dbReference>
<feature type="domain" description="ABC3 transporter permease C-terminal" evidence="8">
    <location>
        <begin position="293"/>
        <end position="414"/>
    </location>
</feature>
<reference evidence="10" key="1">
    <citation type="submission" date="2023-07" db="EMBL/GenBank/DDBJ databases">
        <title>Gilvimarinus algae sp. nov., isolated from the surface of Kelp.</title>
        <authorList>
            <person name="Sun Y.Y."/>
            <person name="Gong Y."/>
            <person name="Du Z.J."/>
        </authorList>
    </citation>
    <scope>NUCLEOTIDE SEQUENCE</scope>
    <source>
        <strain evidence="10">SDUM040014</strain>
    </source>
</reference>
<dbReference type="Pfam" id="PF12704">
    <property type="entry name" value="MacB_PCD"/>
    <property type="match status" value="1"/>
</dbReference>
<comment type="caution">
    <text evidence="10">The sequence shown here is derived from an EMBL/GenBank/DDBJ whole genome shotgun (WGS) entry which is preliminary data.</text>
</comment>
<dbReference type="Proteomes" id="UP001168380">
    <property type="component" value="Unassembled WGS sequence"/>
</dbReference>
<feature type="transmembrane region" description="Helical" evidence="7">
    <location>
        <begin position="384"/>
        <end position="404"/>
    </location>
</feature>
<feature type="transmembrane region" description="Helical" evidence="7">
    <location>
        <begin position="289"/>
        <end position="314"/>
    </location>
</feature>
<keyword evidence="4 7" id="KW-1133">Transmembrane helix</keyword>
<evidence type="ECO:0000256" key="3">
    <source>
        <dbReference type="ARBA" id="ARBA00022692"/>
    </source>
</evidence>
<name>A0ABT8TBA9_9GAMM</name>
<evidence type="ECO:0000259" key="9">
    <source>
        <dbReference type="Pfam" id="PF12704"/>
    </source>
</evidence>
<dbReference type="PANTHER" id="PTHR30572">
    <property type="entry name" value="MEMBRANE COMPONENT OF TRANSPORTER-RELATED"/>
    <property type="match status" value="1"/>
</dbReference>
<sequence>MQLIDGDKWREIFITLSQHKLRTALTAFGVFWGIFMLSILLGAGKGLENGVMDGFPKVPNGVWIWSAGETQIPYKGMSIGRRVTLLPEDVEAVLQNVESAAYVRGQNSVGIWNGTPPYTVYKDNNGTFFVQGSHEGMALMHSLKVTDGRYLNKIDTDERRKVAVIGSRVKEQLFEPDSPVIGENITINGISFQVIGTFKSLSQGNTTQEEEKIYVPNDTLRYAFNQVGWLGSLFILPAEGVHAAKAEEDVKAFLKERKRIHPDDQGVLGSFNLQKEYDKIQGLFTGISFFSWLVAVGTIMAGAIGVGNIMLIVVKERTREIGVRKALGATPASIVSLIVQESVLITAVAGYCGLVVGVLLLELVSMGLEATGGSDMFRRPEVDFSTALIAVGVLIVSGLLASLLPASKAAKVDPIVALQDE</sequence>
<evidence type="ECO:0000256" key="5">
    <source>
        <dbReference type="ARBA" id="ARBA00023136"/>
    </source>
</evidence>
<proteinExistence type="inferred from homology"/>
<comment type="similarity">
    <text evidence="6">Belongs to the ABC-4 integral membrane protein family.</text>
</comment>
<dbReference type="InterPro" id="IPR003838">
    <property type="entry name" value="ABC3_permease_C"/>
</dbReference>
<keyword evidence="2" id="KW-1003">Cell membrane</keyword>
<dbReference type="EMBL" id="JAULRT010000035">
    <property type="protein sequence ID" value="MDO3381397.1"/>
    <property type="molecule type" value="Genomic_DNA"/>
</dbReference>
<feature type="transmembrane region" description="Helical" evidence="7">
    <location>
        <begin position="343"/>
        <end position="364"/>
    </location>
</feature>
<comment type="subcellular location">
    <subcellularLocation>
        <location evidence="1">Cell membrane</location>
        <topology evidence="1">Multi-pass membrane protein</topology>
    </subcellularLocation>
</comment>
<feature type="transmembrane region" description="Helical" evidence="7">
    <location>
        <begin position="21"/>
        <end position="43"/>
    </location>
</feature>
<organism evidence="10 11">
    <name type="scientific">Gilvimarinus algae</name>
    <dbReference type="NCBI Taxonomy" id="3058037"/>
    <lineage>
        <taxon>Bacteria</taxon>
        <taxon>Pseudomonadati</taxon>
        <taxon>Pseudomonadota</taxon>
        <taxon>Gammaproteobacteria</taxon>
        <taxon>Cellvibrionales</taxon>
        <taxon>Cellvibrionaceae</taxon>
        <taxon>Gilvimarinus</taxon>
    </lineage>
</organism>
<keyword evidence="5 7" id="KW-0472">Membrane</keyword>
<evidence type="ECO:0000313" key="11">
    <source>
        <dbReference type="Proteomes" id="UP001168380"/>
    </source>
</evidence>
<evidence type="ECO:0000313" key="10">
    <source>
        <dbReference type="EMBL" id="MDO3381397.1"/>
    </source>
</evidence>
<evidence type="ECO:0000256" key="1">
    <source>
        <dbReference type="ARBA" id="ARBA00004651"/>
    </source>
</evidence>
<accession>A0ABT8TBA9</accession>